<gene>
    <name evidence="2" type="ORF">IV54_GL000501</name>
</gene>
<dbReference type="EMBL" id="JQCA01000117">
    <property type="protein sequence ID" value="KRO01219.1"/>
    <property type="molecule type" value="Genomic_DNA"/>
</dbReference>
<dbReference type="AlphaFoldDB" id="A0A0R2LQZ5"/>
<keyword evidence="3" id="KW-1185">Reference proteome</keyword>
<dbReference type="OrthoDB" id="2294208at2"/>
<dbReference type="InterPro" id="IPR051541">
    <property type="entry name" value="PTS_SugarTrans_NitroReg"/>
</dbReference>
<dbReference type="Pfam" id="PF00359">
    <property type="entry name" value="PTS_EIIA_2"/>
    <property type="match status" value="1"/>
</dbReference>
<evidence type="ECO:0000259" key="1">
    <source>
        <dbReference type="PROSITE" id="PS51094"/>
    </source>
</evidence>
<protein>
    <recommendedName>
        <fullName evidence="1">PTS EIIA type-2 domain-containing protein</fullName>
    </recommendedName>
</protein>
<dbReference type="PATRIC" id="fig|616990.3.peg.539"/>
<dbReference type="STRING" id="616990.IV54_GL000501"/>
<dbReference type="PANTHER" id="PTHR47738:SF1">
    <property type="entry name" value="NITROGEN REGULATORY PROTEIN"/>
    <property type="match status" value="1"/>
</dbReference>
<dbReference type="InterPro" id="IPR002178">
    <property type="entry name" value="PTS_EIIA_type-2_dom"/>
</dbReference>
<name>A0A0R2LQZ5_9LACO</name>
<dbReference type="PANTHER" id="PTHR47738">
    <property type="entry name" value="PTS SYSTEM FRUCTOSE-LIKE EIIA COMPONENT-RELATED"/>
    <property type="match status" value="1"/>
</dbReference>
<dbReference type="SUPFAM" id="SSF55804">
    <property type="entry name" value="Phoshotransferase/anion transport protein"/>
    <property type="match status" value="1"/>
</dbReference>
<dbReference type="RefSeq" id="WP_057879007.1">
    <property type="nucleotide sequence ID" value="NZ_JQCA01000117.1"/>
</dbReference>
<accession>A0A0R2LQZ5</accession>
<evidence type="ECO:0000313" key="2">
    <source>
        <dbReference type="EMBL" id="KRO01219.1"/>
    </source>
</evidence>
<proteinExistence type="predicted"/>
<reference evidence="2 3" key="1">
    <citation type="journal article" date="2015" name="Genome Announc.">
        <title>Expanding the biotechnology potential of lactobacilli through comparative genomics of 213 strains and associated genera.</title>
        <authorList>
            <person name="Sun Z."/>
            <person name="Harris H.M."/>
            <person name="McCann A."/>
            <person name="Guo C."/>
            <person name="Argimon S."/>
            <person name="Zhang W."/>
            <person name="Yang X."/>
            <person name="Jeffery I.B."/>
            <person name="Cooney J.C."/>
            <person name="Kagawa T.F."/>
            <person name="Liu W."/>
            <person name="Song Y."/>
            <person name="Salvetti E."/>
            <person name="Wrobel A."/>
            <person name="Rasinkangas P."/>
            <person name="Parkhill J."/>
            <person name="Rea M.C."/>
            <person name="O'Sullivan O."/>
            <person name="Ritari J."/>
            <person name="Douillard F.P."/>
            <person name="Paul Ross R."/>
            <person name="Yang R."/>
            <person name="Briner A.E."/>
            <person name="Felis G.E."/>
            <person name="de Vos W.M."/>
            <person name="Barrangou R."/>
            <person name="Klaenhammer T.R."/>
            <person name="Caufield P.W."/>
            <person name="Cui Y."/>
            <person name="Zhang H."/>
            <person name="O'Toole P.W."/>
        </authorList>
    </citation>
    <scope>NUCLEOTIDE SEQUENCE [LARGE SCALE GENOMIC DNA]</scope>
    <source>
        <strain evidence="2 3">DSM 22467</strain>
    </source>
</reference>
<comment type="caution">
    <text evidence="2">The sequence shown here is derived from an EMBL/GenBank/DDBJ whole genome shotgun (WGS) entry which is preliminary data.</text>
</comment>
<dbReference type="InterPro" id="IPR016152">
    <property type="entry name" value="PTrfase/Anion_transptr"/>
</dbReference>
<dbReference type="PROSITE" id="PS51094">
    <property type="entry name" value="PTS_EIIA_TYPE_2"/>
    <property type="match status" value="1"/>
</dbReference>
<dbReference type="Proteomes" id="UP000051906">
    <property type="component" value="Unassembled WGS sequence"/>
</dbReference>
<organism evidence="2 3">
    <name type="scientific">Levilactobacillus paucivorans</name>
    <dbReference type="NCBI Taxonomy" id="616990"/>
    <lineage>
        <taxon>Bacteria</taxon>
        <taxon>Bacillati</taxon>
        <taxon>Bacillota</taxon>
        <taxon>Bacilli</taxon>
        <taxon>Lactobacillales</taxon>
        <taxon>Lactobacillaceae</taxon>
        <taxon>Levilactobacillus</taxon>
    </lineage>
</organism>
<feature type="domain" description="PTS EIIA type-2" evidence="1">
    <location>
        <begin position="2"/>
        <end position="143"/>
    </location>
</feature>
<sequence>MNDVQGTQAILVKRHLTKQQLFKRVCQALGDQAVITEPEVAVAALEERERLAETLITERVAMPHCQSAVIKQSKVVLVNCKRFPITWDDVGHQVEGLVILLLAKDAPQDQLQRITDFVRQLADSDVADSLFEEEPTAADSIEI</sequence>
<dbReference type="Gene3D" id="3.40.930.10">
    <property type="entry name" value="Mannitol-specific EII, Chain A"/>
    <property type="match status" value="1"/>
</dbReference>
<dbReference type="GO" id="GO:0030295">
    <property type="term" value="F:protein kinase activator activity"/>
    <property type="evidence" value="ECO:0007669"/>
    <property type="project" value="TreeGrafter"/>
</dbReference>
<evidence type="ECO:0000313" key="3">
    <source>
        <dbReference type="Proteomes" id="UP000051906"/>
    </source>
</evidence>